<organism evidence="1 2">
    <name type="scientific">Cotesia glomerata</name>
    <name type="common">Lepidopteran parasitic wasp</name>
    <name type="synonym">Apanteles glomeratus</name>
    <dbReference type="NCBI Taxonomy" id="32391"/>
    <lineage>
        <taxon>Eukaryota</taxon>
        <taxon>Metazoa</taxon>
        <taxon>Ecdysozoa</taxon>
        <taxon>Arthropoda</taxon>
        <taxon>Hexapoda</taxon>
        <taxon>Insecta</taxon>
        <taxon>Pterygota</taxon>
        <taxon>Neoptera</taxon>
        <taxon>Endopterygota</taxon>
        <taxon>Hymenoptera</taxon>
        <taxon>Apocrita</taxon>
        <taxon>Ichneumonoidea</taxon>
        <taxon>Braconidae</taxon>
        <taxon>Microgastrinae</taxon>
        <taxon>Cotesia</taxon>
    </lineage>
</organism>
<evidence type="ECO:0000313" key="1">
    <source>
        <dbReference type="EMBL" id="KAH0549413.1"/>
    </source>
</evidence>
<name>A0AAV7IE75_COTGL</name>
<dbReference type="AlphaFoldDB" id="A0AAV7IE75"/>
<comment type="caution">
    <text evidence="1">The sequence shown here is derived from an EMBL/GenBank/DDBJ whole genome shotgun (WGS) entry which is preliminary data.</text>
</comment>
<sequence length="116" mass="13182">MRRETSVDRSRTRDLYVGEATLEAGRTETFLFLGIQIEKIEKFISGVPDADELEDPGSRVGFSVRTAQLQDGPQEDARVLHRRCYWGSRGSNWPGDYQGPIFSSLQYAFRGFAGFR</sequence>
<gene>
    <name evidence="1" type="ORF">KQX54_009043</name>
</gene>
<accession>A0AAV7IE75</accession>
<evidence type="ECO:0000313" key="2">
    <source>
        <dbReference type="Proteomes" id="UP000826195"/>
    </source>
</evidence>
<reference evidence="1 2" key="1">
    <citation type="journal article" date="2021" name="J. Hered.">
        <title>A chromosome-level genome assembly of the parasitoid wasp, Cotesia glomerata (Hymenoptera: Braconidae).</title>
        <authorList>
            <person name="Pinto B.J."/>
            <person name="Weis J.J."/>
            <person name="Gamble T."/>
            <person name="Ode P.J."/>
            <person name="Paul R."/>
            <person name="Zaspel J.M."/>
        </authorList>
    </citation>
    <scope>NUCLEOTIDE SEQUENCE [LARGE SCALE GENOMIC DNA]</scope>
    <source>
        <strain evidence="1">CgM1</strain>
    </source>
</reference>
<dbReference type="Proteomes" id="UP000826195">
    <property type="component" value="Unassembled WGS sequence"/>
</dbReference>
<proteinExistence type="predicted"/>
<protein>
    <submittedName>
        <fullName evidence="1">Uncharacterized protein</fullName>
    </submittedName>
</protein>
<dbReference type="EMBL" id="JAHXZJ010001864">
    <property type="protein sequence ID" value="KAH0549413.1"/>
    <property type="molecule type" value="Genomic_DNA"/>
</dbReference>
<keyword evidence="2" id="KW-1185">Reference proteome</keyword>